<dbReference type="STRING" id="526227.Mesil_1047"/>
<name>D7BD34_ALLS1</name>
<evidence type="ECO:0000313" key="2">
    <source>
        <dbReference type="Proteomes" id="UP000001916"/>
    </source>
</evidence>
<sequence>MRVGTGTGKEMAAKPHTYIVRVWAEPNPGGPSAWRASVLDTLSQERYYFSTPQDLARFLQEIEGIGAREDPPEEG</sequence>
<dbReference type="Proteomes" id="UP000001916">
    <property type="component" value="Chromosome"/>
</dbReference>
<reference evidence="1 2" key="1">
    <citation type="journal article" date="2010" name="Stand. Genomic Sci.">
        <title>Complete genome sequence of Meiothermus silvanus type strain (VI-R2).</title>
        <authorList>
            <person name="Sikorski J."/>
            <person name="Tindall B.J."/>
            <person name="Lowry S."/>
            <person name="Lucas S."/>
            <person name="Nolan M."/>
            <person name="Copeland A."/>
            <person name="Glavina Del Rio T."/>
            <person name="Tice H."/>
            <person name="Cheng J.F."/>
            <person name="Han C."/>
            <person name="Pitluck S."/>
            <person name="Liolios K."/>
            <person name="Ivanova N."/>
            <person name="Mavromatis K."/>
            <person name="Mikhailova N."/>
            <person name="Pati A."/>
            <person name="Goodwin L."/>
            <person name="Chen A."/>
            <person name="Palaniappan K."/>
            <person name="Land M."/>
            <person name="Hauser L."/>
            <person name="Chang Y.J."/>
            <person name="Jeffries C.D."/>
            <person name="Rohde M."/>
            <person name="Goker M."/>
            <person name="Woyke T."/>
            <person name="Bristow J."/>
            <person name="Eisen J.A."/>
            <person name="Markowitz V."/>
            <person name="Hugenholtz P."/>
            <person name="Kyrpides N.C."/>
            <person name="Klenk H.P."/>
            <person name="Lapidus A."/>
        </authorList>
    </citation>
    <scope>NUCLEOTIDE SEQUENCE [LARGE SCALE GENOMIC DNA]</scope>
    <source>
        <strain evidence="2">ATCC 700542 / DSM 9946 / VI-R2</strain>
    </source>
</reference>
<dbReference type="KEGG" id="msv:Mesil_1047"/>
<accession>D7BD34</accession>
<gene>
    <name evidence="1" type="ordered locus">Mesil_1047</name>
</gene>
<keyword evidence="2" id="KW-1185">Reference proteome</keyword>
<evidence type="ECO:0000313" key="1">
    <source>
        <dbReference type="EMBL" id="ADH62952.1"/>
    </source>
</evidence>
<dbReference type="EMBL" id="CP002042">
    <property type="protein sequence ID" value="ADH62952.1"/>
    <property type="molecule type" value="Genomic_DNA"/>
</dbReference>
<protein>
    <submittedName>
        <fullName evidence="1">Uncharacterized protein</fullName>
    </submittedName>
</protein>
<proteinExistence type="predicted"/>
<dbReference type="AlphaFoldDB" id="D7BD34"/>
<organism evidence="1 2">
    <name type="scientific">Allomeiothermus silvanus (strain ATCC 700542 / DSM 9946 / NBRC 106475 / NCIMB 13440 / VI-R2)</name>
    <name type="common">Thermus silvanus</name>
    <dbReference type="NCBI Taxonomy" id="526227"/>
    <lineage>
        <taxon>Bacteria</taxon>
        <taxon>Thermotogati</taxon>
        <taxon>Deinococcota</taxon>
        <taxon>Deinococci</taxon>
        <taxon>Thermales</taxon>
        <taxon>Thermaceae</taxon>
        <taxon>Allomeiothermus</taxon>
    </lineage>
</organism>
<dbReference type="HOGENOM" id="CLU_2666837_0_0_0"/>